<dbReference type="EC" id="6.3.5.4" evidence="3"/>
<dbReference type="CDD" id="cd01991">
    <property type="entry name" value="Asn_synthase_B_C"/>
    <property type="match status" value="1"/>
</dbReference>
<reference evidence="12 13" key="1">
    <citation type="submission" date="2017-10" db="EMBL/GenBank/DDBJ databases">
        <title>Novel microbial diversity and functional potential in the marine mammal oral microbiome.</title>
        <authorList>
            <person name="Dudek N.K."/>
            <person name="Sun C.L."/>
            <person name="Burstein D."/>
            <person name="Kantor R.S."/>
            <person name="Aliaga Goltsman D.S."/>
            <person name="Bik E.M."/>
            <person name="Thomas B.C."/>
            <person name="Banfield J.F."/>
            <person name="Relman D.A."/>
        </authorList>
    </citation>
    <scope>NUCLEOTIDE SEQUENCE [LARGE SCALE GENOMIC DNA]</scope>
    <source>
        <strain evidence="12">DOLJORAL78_47_16</strain>
    </source>
</reference>
<dbReference type="InterPro" id="IPR006426">
    <property type="entry name" value="Asn_synth_AEB"/>
</dbReference>
<dbReference type="InterPro" id="IPR051786">
    <property type="entry name" value="ASN_synthetase/amidase"/>
</dbReference>
<keyword evidence="5 9" id="KW-0067">ATP-binding</keyword>
<dbReference type="PIRSF" id="PIRSF001589">
    <property type="entry name" value="Asn_synthetase_glu-h"/>
    <property type="match status" value="1"/>
</dbReference>
<dbReference type="NCBIfam" id="TIGR01536">
    <property type="entry name" value="asn_synth_AEB"/>
    <property type="match status" value="1"/>
</dbReference>
<organism evidence="12 13">
    <name type="scientific">candidate division KSB3 bacterium</name>
    <dbReference type="NCBI Taxonomy" id="2044937"/>
    <lineage>
        <taxon>Bacteria</taxon>
        <taxon>candidate division KSB3</taxon>
    </lineage>
</organism>
<evidence type="ECO:0000256" key="5">
    <source>
        <dbReference type="ARBA" id="ARBA00022840"/>
    </source>
</evidence>
<evidence type="ECO:0000256" key="6">
    <source>
        <dbReference type="ARBA" id="ARBA00022962"/>
    </source>
</evidence>
<comment type="similarity">
    <text evidence="2">Belongs to the asparagine synthetase family.</text>
</comment>
<dbReference type="AlphaFoldDB" id="A0A2G6KI12"/>
<accession>A0A2G6KI12</accession>
<dbReference type="Gene3D" id="3.60.20.10">
    <property type="entry name" value="Glutamine Phosphoribosylpyrophosphate, subunit 1, domain 1"/>
    <property type="match status" value="1"/>
</dbReference>
<dbReference type="PANTHER" id="PTHR43284:SF1">
    <property type="entry name" value="ASPARAGINE SYNTHETASE"/>
    <property type="match status" value="1"/>
</dbReference>
<evidence type="ECO:0000256" key="10">
    <source>
        <dbReference type="PIRSR" id="PIRSR001589-3"/>
    </source>
</evidence>
<dbReference type="PANTHER" id="PTHR43284">
    <property type="entry name" value="ASPARAGINE SYNTHETASE (GLUTAMINE-HYDROLYZING)"/>
    <property type="match status" value="1"/>
</dbReference>
<dbReference type="EMBL" id="PDSK01000048">
    <property type="protein sequence ID" value="PIE35301.1"/>
    <property type="molecule type" value="Genomic_DNA"/>
</dbReference>
<keyword evidence="8" id="KW-0061">Asparagine biosynthesis</keyword>
<sequence>MCGICGKVYTDAHERVEEIVIRKMCGTLLHRGPDESGFHVERQVGLGHRRLSIIDLSTGQQPMCNARRDLWIVYNGELYNFPALRKELAHLGYRFLTHSDTEVILHLYDEYGTSCVNFMRGMFAFAIWDERRQRLFLARDRVGQKPLFYTTAQNAILFASEIKAILQDTSVQRELNVTAMSHYLTYGYVPPPDTMFQHIYKLPPAHTLVYQNGIVKEDRYWDVRYEPKVRMSRQEVKSSLKDLLQEAVRIRMTSDVPLGAFLSGGIDSSLVVAIMSHESRHPVQTFSIGFKEKRFNELPYARMIAERFQTDHHEFIMEPNAVEILPKLVWHFDEPFGDSSAIPTYYLSQMTSGFVKVALNGDGGDESFAGYLRYMGYRLVRLYRMVPHAIRKKLLAPLIHLAYAGVNREQVPPWCRAIFRRTQLLSDLSLEPERYHYVKNLIIFFDELKTELLTRDVKKQLRTRHSLDDTFRYFDAENARHSTDKMLYADVMTYLPGDLLVKMDRMTMAHGLEGRSPFLDHPLMEFAATIPARYKMHGASLKWILKDIARSWLPESILTREKKGFSIPLSDWFRHELRDMVHDIFSSSYLLKEGILRQTPLQNIIAEHQSGKLDHRHKIWLFLNLELWYRMFIRNE</sequence>
<evidence type="ECO:0000256" key="2">
    <source>
        <dbReference type="ARBA" id="ARBA00005752"/>
    </source>
</evidence>
<evidence type="ECO:0000256" key="9">
    <source>
        <dbReference type="PIRSR" id="PIRSR001589-2"/>
    </source>
</evidence>
<dbReference type="SUPFAM" id="SSF56235">
    <property type="entry name" value="N-terminal nucleophile aminohydrolases (Ntn hydrolases)"/>
    <property type="match status" value="1"/>
</dbReference>
<feature type="site" description="Important for beta-aspartyl-AMP intermediate formation" evidence="10">
    <location>
        <position position="362"/>
    </location>
</feature>
<dbReference type="SUPFAM" id="SSF52402">
    <property type="entry name" value="Adenine nucleotide alpha hydrolases-like"/>
    <property type="match status" value="1"/>
</dbReference>
<evidence type="ECO:0000256" key="1">
    <source>
        <dbReference type="ARBA" id="ARBA00005187"/>
    </source>
</evidence>
<evidence type="ECO:0000313" key="12">
    <source>
        <dbReference type="EMBL" id="PIE35301.1"/>
    </source>
</evidence>
<protein>
    <recommendedName>
        <fullName evidence="3">asparagine synthase (glutamine-hydrolyzing)</fullName>
        <ecNumber evidence="3">6.3.5.4</ecNumber>
    </recommendedName>
</protein>
<dbReference type="InterPro" id="IPR033738">
    <property type="entry name" value="AsnB_N"/>
</dbReference>
<name>A0A2G6KI12_9BACT</name>
<comment type="catalytic activity">
    <reaction evidence="7">
        <text>L-aspartate + L-glutamine + ATP + H2O = L-asparagine + L-glutamate + AMP + diphosphate + H(+)</text>
        <dbReference type="Rhea" id="RHEA:12228"/>
        <dbReference type="ChEBI" id="CHEBI:15377"/>
        <dbReference type="ChEBI" id="CHEBI:15378"/>
        <dbReference type="ChEBI" id="CHEBI:29985"/>
        <dbReference type="ChEBI" id="CHEBI:29991"/>
        <dbReference type="ChEBI" id="CHEBI:30616"/>
        <dbReference type="ChEBI" id="CHEBI:33019"/>
        <dbReference type="ChEBI" id="CHEBI:58048"/>
        <dbReference type="ChEBI" id="CHEBI:58359"/>
        <dbReference type="ChEBI" id="CHEBI:456215"/>
        <dbReference type="EC" id="6.3.5.4"/>
    </reaction>
</comment>
<comment type="caution">
    <text evidence="12">The sequence shown here is derived from an EMBL/GenBank/DDBJ whole genome shotgun (WGS) entry which is preliminary data.</text>
</comment>
<dbReference type="Pfam" id="PF00733">
    <property type="entry name" value="Asn_synthase"/>
    <property type="match status" value="1"/>
</dbReference>
<dbReference type="Pfam" id="PF13537">
    <property type="entry name" value="GATase_7"/>
    <property type="match status" value="1"/>
</dbReference>
<feature type="active site" description="For GATase activity" evidence="8">
    <location>
        <position position="2"/>
    </location>
</feature>
<dbReference type="Gene3D" id="3.40.50.620">
    <property type="entry name" value="HUPs"/>
    <property type="match status" value="1"/>
</dbReference>
<evidence type="ECO:0000256" key="4">
    <source>
        <dbReference type="ARBA" id="ARBA00022741"/>
    </source>
</evidence>
<feature type="domain" description="Glutamine amidotransferase type-2" evidence="11">
    <location>
        <begin position="2"/>
        <end position="213"/>
    </location>
</feature>
<evidence type="ECO:0000313" key="13">
    <source>
        <dbReference type="Proteomes" id="UP000230821"/>
    </source>
</evidence>
<dbReference type="GO" id="GO:0005829">
    <property type="term" value="C:cytosol"/>
    <property type="evidence" value="ECO:0007669"/>
    <property type="project" value="TreeGrafter"/>
</dbReference>
<evidence type="ECO:0000259" key="11">
    <source>
        <dbReference type="PROSITE" id="PS51278"/>
    </source>
</evidence>
<feature type="binding site" evidence="9">
    <location>
        <position position="100"/>
    </location>
    <ligand>
        <name>L-glutamine</name>
        <dbReference type="ChEBI" id="CHEBI:58359"/>
    </ligand>
</feature>
<dbReference type="CDD" id="cd00712">
    <property type="entry name" value="AsnB"/>
    <property type="match status" value="1"/>
</dbReference>
<dbReference type="GO" id="GO:0004066">
    <property type="term" value="F:asparagine synthase (glutamine-hydrolyzing) activity"/>
    <property type="evidence" value="ECO:0007669"/>
    <property type="project" value="UniProtKB-EC"/>
</dbReference>
<comment type="pathway">
    <text evidence="1">Amino-acid biosynthesis; L-asparagine biosynthesis; L-asparagine from L-aspartate (L-Gln route): step 1/1.</text>
</comment>
<proteinExistence type="inferred from homology"/>
<feature type="binding site" evidence="9">
    <location>
        <position position="288"/>
    </location>
    <ligand>
        <name>ATP</name>
        <dbReference type="ChEBI" id="CHEBI:30616"/>
    </ligand>
</feature>
<dbReference type="Proteomes" id="UP000230821">
    <property type="component" value="Unassembled WGS sequence"/>
</dbReference>
<dbReference type="InterPro" id="IPR029055">
    <property type="entry name" value="Ntn_hydrolases_N"/>
</dbReference>
<evidence type="ECO:0000256" key="3">
    <source>
        <dbReference type="ARBA" id="ARBA00012737"/>
    </source>
</evidence>
<keyword evidence="8" id="KW-0028">Amino-acid biosynthesis</keyword>
<dbReference type="PROSITE" id="PS51278">
    <property type="entry name" value="GATASE_TYPE_2"/>
    <property type="match status" value="1"/>
</dbReference>
<gene>
    <name evidence="12" type="primary">asnB</name>
    <name evidence="12" type="ORF">CSA56_04800</name>
</gene>
<dbReference type="GO" id="GO:0006529">
    <property type="term" value="P:asparagine biosynthetic process"/>
    <property type="evidence" value="ECO:0007669"/>
    <property type="project" value="UniProtKB-KW"/>
</dbReference>
<dbReference type="GO" id="GO:0005524">
    <property type="term" value="F:ATP binding"/>
    <property type="evidence" value="ECO:0007669"/>
    <property type="project" value="UniProtKB-KW"/>
</dbReference>
<dbReference type="InterPro" id="IPR014729">
    <property type="entry name" value="Rossmann-like_a/b/a_fold"/>
</dbReference>
<dbReference type="InterPro" id="IPR017932">
    <property type="entry name" value="GATase_2_dom"/>
</dbReference>
<dbReference type="InterPro" id="IPR001962">
    <property type="entry name" value="Asn_synthase"/>
</dbReference>
<evidence type="ECO:0000256" key="7">
    <source>
        <dbReference type="ARBA" id="ARBA00048741"/>
    </source>
</evidence>
<keyword evidence="4 9" id="KW-0547">Nucleotide-binding</keyword>
<keyword evidence="6 8" id="KW-0315">Glutamine amidotransferase</keyword>
<evidence type="ECO:0000256" key="8">
    <source>
        <dbReference type="PIRSR" id="PIRSR001589-1"/>
    </source>
</evidence>